<evidence type="ECO:0000313" key="5">
    <source>
        <dbReference type="Proteomes" id="UP000681035"/>
    </source>
</evidence>
<feature type="region of interest" description="Disordered" evidence="1">
    <location>
        <begin position="281"/>
        <end position="305"/>
    </location>
</feature>
<dbReference type="AlphaFoldDB" id="A0A810Q1E9"/>
<name>A0A810Q1E9_9FIRM</name>
<evidence type="ECO:0008006" key="6">
    <source>
        <dbReference type="Google" id="ProtNLM"/>
    </source>
</evidence>
<keyword evidence="2" id="KW-1133">Transmembrane helix</keyword>
<proteinExistence type="predicted"/>
<keyword evidence="5" id="KW-1185">Reference proteome</keyword>
<gene>
    <name evidence="4" type="ORF">MM50RIKEN_00380</name>
</gene>
<evidence type="ECO:0000313" key="4">
    <source>
        <dbReference type="EMBL" id="BCK80275.1"/>
    </source>
</evidence>
<organism evidence="4 5">
    <name type="scientific">Vescimonas coprocola</name>
    <dbReference type="NCBI Taxonomy" id="2714355"/>
    <lineage>
        <taxon>Bacteria</taxon>
        <taxon>Bacillati</taxon>
        <taxon>Bacillota</taxon>
        <taxon>Clostridia</taxon>
        <taxon>Eubacteriales</taxon>
        <taxon>Oscillospiraceae</taxon>
        <taxon>Vescimonas</taxon>
    </lineage>
</organism>
<feature type="signal peptide" evidence="3">
    <location>
        <begin position="1"/>
        <end position="31"/>
    </location>
</feature>
<keyword evidence="3" id="KW-0732">Signal</keyword>
<evidence type="ECO:0000256" key="1">
    <source>
        <dbReference type="SAM" id="MobiDB-lite"/>
    </source>
</evidence>
<dbReference type="KEGG" id="vcop:MM50RIKEN_00380"/>
<dbReference type="Proteomes" id="UP000681035">
    <property type="component" value="Chromosome"/>
</dbReference>
<reference evidence="4" key="1">
    <citation type="submission" date="2020-09" db="EMBL/GenBank/DDBJ databases">
        <title>New species isolated from human feces.</title>
        <authorList>
            <person name="Kitahara M."/>
            <person name="Shigeno Y."/>
            <person name="Shime M."/>
            <person name="Matsumoto Y."/>
            <person name="Nakamura S."/>
            <person name="Motooka D."/>
            <person name="Fukuoka S."/>
            <person name="Nishikawa H."/>
            <person name="Benno Y."/>
        </authorList>
    </citation>
    <scope>NUCLEOTIDE SEQUENCE</scope>
    <source>
        <strain evidence="4">MM50</strain>
    </source>
</reference>
<sequence>MLTMKKTICRALLCLLLAACLLPLTARTAHADKIYDEIVNYQVDVTPNTEDGSLTIQVTLDWKPLEDLPATNSQKGGAKIGIPNGSIREMTALTDNIQSIDHDNSYAYIDFTQSYDANETFHFAFRWVQEYMYALSDSGAVSYDYTPGWFDSAPVDVMTLTWHDPASVAGVGSDGQTGGDHVLTASNMKPGDRLSFTVEYASWPSTLYWENSRDNLPDNSRGDDSYDDSDDSDNWVFTVFVIFVLVIFFVARAAAYDGYAGGFGTRYVFVHGLWYPAGPDGRHPRPGSVGTKHKPAPPRSSGFGGGKRGGGFGGGGFGGGGSHCACASSCACACACACAGGGRAGCSAKNLYGAVKLSEELTENL</sequence>
<keyword evidence="2" id="KW-0472">Membrane</keyword>
<accession>A0A810Q1E9</accession>
<feature type="transmembrane region" description="Helical" evidence="2">
    <location>
        <begin position="235"/>
        <end position="256"/>
    </location>
</feature>
<feature type="chain" id="PRO_5032577236" description="Membrane protein DUF2207" evidence="3">
    <location>
        <begin position="32"/>
        <end position="365"/>
    </location>
</feature>
<evidence type="ECO:0000256" key="3">
    <source>
        <dbReference type="SAM" id="SignalP"/>
    </source>
</evidence>
<protein>
    <recommendedName>
        <fullName evidence="6">Membrane protein DUF2207</fullName>
    </recommendedName>
</protein>
<evidence type="ECO:0000256" key="2">
    <source>
        <dbReference type="SAM" id="Phobius"/>
    </source>
</evidence>
<keyword evidence="2" id="KW-0812">Transmembrane</keyword>
<dbReference type="EMBL" id="AP023418">
    <property type="protein sequence ID" value="BCK80275.1"/>
    <property type="molecule type" value="Genomic_DNA"/>
</dbReference>